<evidence type="ECO:0000313" key="6">
    <source>
        <dbReference type="EMBL" id="MDR7362559.1"/>
    </source>
</evidence>
<dbReference type="Gene3D" id="1.10.357.10">
    <property type="entry name" value="Tetracycline Repressor, domain 2"/>
    <property type="match status" value="1"/>
</dbReference>
<keyword evidence="3" id="KW-0804">Transcription</keyword>
<reference evidence="6 7" key="1">
    <citation type="submission" date="2023-07" db="EMBL/GenBank/DDBJ databases">
        <title>Sequencing the genomes of 1000 actinobacteria strains.</title>
        <authorList>
            <person name="Klenk H.-P."/>
        </authorList>
    </citation>
    <scope>NUCLEOTIDE SEQUENCE [LARGE SCALE GENOMIC DNA]</scope>
    <source>
        <strain evidence="6 7">DSM 19426</strain>
    </source>
</reference>
<dbReference type="RefSeq" id="WP_310301865.1">
    <property type="nucleotide sequence ID" value="NZ_BAAAPS010000008.1"/>
</dbReference>
<dbReference type="PANTHER" id="PTHR30055:SF234">
    <property type="entry name" value="HTH-TYPE TRANSCRIPTIONAL REGULATOR BETI"/>
    <property type="match status" value="1"/>
</dbReference>
<dbReference type="Pfam" id="PF00440">
    <property type="entry name" value="TetR_N"/>
    <property type="match status" value="1"/>
</dbReference>
<sequence length="206" mass="22873">MTSQPARATVPRARRMAPDARREEIITAAARLFEQRPWTQVSTVEVAREAGIARGLLNHYFVDKRGLYLAVVRRWLLVPAPDVVPEDLPEALPDRVDIAVRWFLDSVALPAASNYAVFGTEGVADDLEVAAILDQADDLAARRVLQLVGLDAEDELSRAQVRAYGGLAKATAREWARRGALTREQAHRLLRDTLLFLVDRIVGVET</sequence>
<feature type="domain" description="HTH tetR-type" evidence="5">
    <location>
        <begin position="19"/>
        <end position="79"/>
    </location>
</feature>
<accession>A0ABU2BV94</accession>
<dbReference type="PROSITE" id="PS50977">
    <property type="entry name" value="HTH_TETR_2"/>
    <property type="match status" value="1"/>
</dbReference>
<proteinExistence type="predicted"/>
<evidence type="ECO:0000256" key="4">
    <source>
        <dbReference type="PROSITE-ProRule" id="PRU00335"/>
    </source>
</evidence>
<dbReference type="PRINTS" id="PR00455">
    <property type="entry name" value="HTHTETR"/>
</dbReference>
<keyword evidence="2 4" id="KW-0238">DNA-binding</keyword>
<dbReference type="SUPFAM" id="SSF46689">
    <property type="entry name" value="Homeodomain-like"/>
    <property type="match status" value="1"/>
</dbReference>
<evidence type="ECO:0000256" key="1">
    <source>
        <dbReference type="ARBA" id="ARBA00023015"/>
    </source>
</evidence>
<evidence type="ECO:0000256" key="2">
    <source>
        <dbReference type="ARBA" id="ARBA00023125"/>
    </source>
</evidence>
<name>A0ABU2BV94_9ACTN</name>
<evidence type="ECO:0000259" key="5">
    <source>
        <dbReference type="PROSITE" id="PS50977"/>
    </source>
</evidence>
<keyword evidence="7" id="KW-1185">Reference proteome</keyword>
<dbReference type="InterPro" id="IPR050109">
    <property type="entry name" value="HTH-type_TetR-like_transc_reg"/>
</dbReference>
<protein>
    <submittedName>
        <fullName evidence="6">AcrR family transcriptional regulator</fullName>
    </submittedName>
</protein>
<evidence type="ECO:0000256" key="3">
    <source>
        <dbReference type="ARBA" id="ARBA00023163"/>
    </source>
</evidence>
<dbReference type="InterPro" id="IPR009057">
    <property type="entry name" value="Homeodomain-like_sf"/>
</dbReference>
<comment type="caution">
    <text evidence="6">The sequence shown here is derived from an EMBL/GenBank/DDBJ whole genome shotgun (WGS) entry which is preliminary data.</text>
</comment>
<dbReference type="Proteomes" id="UP001183648">
    <property type="component" value="Unassembled WGS sequence"/>
</dbReference>
<dbReference type="PANTHER" id="PTHR30055">
    <property type="entry name" value="HTH-TYPE TRANSCRIPTIONAL REGULATOR RUTR"/>
    <property type="match status" value="1"/>
</dbReference>
<dbReference type="InterPro" id="IPR001647">
    <property type="entry name" value="HTH_TetR"/>
</dbReference>
<organism evidence="6 7">
    <name type="scientific">Nocardioides marmoribigeumensis</name>
    <dbReference type="NCBI Taxonomy" id="433649"/>
    <lineage>
        <taxon>Bacteria</taxon>
        <taxon>Bacillati</taxon>
        <taxon>Actinomycetota</taxon>
        <taxon>Actinomycetes</taxon>
        <taxon>Propionibacteriales</taxon>
        <taxon>Nocardioidaceae</taxon>
        <taxon>Nocardioides</taxon>
    </lineage>
</organism>
<dbReference type="EMBL" id="JAVDYG010000001">
    <property type="protein sequence ID" value="MDR7362559.1"/>
    <property type="molecule type" value="Genomic_DNA"/>
</dbReference>
<evidence type="ECO:0000313" key="7">
    <source>
        <dbReference type="Proteomes" id="UP001183648"/>
    </source>
</evidence>
<gene>
    <name evidence="6" type="ORF">J2S63_002112</name>
</gene>
<keyword evidence="1" id="KW-0805">Transcription regulation</keyword>
<feature type="DNA-binding region" description="H-T-H motif" evidence="4">
    <location>
        <begin position="42"/>
        <end position="61"/>
    </location>
</feature>